<dbReference type="GO" id="GO:0016788">
    <property type="term" value="F:hydrolase activity, acting on ester bonds"/>
    <property type="evidence" value="ECO:0007669"/>
    <property type="project" value="InterPro"/>
</dbReference>
<dbReference type="Pfam" id="PF24827">
    <property type="entry name" value="AstE_AspA_cat"/>
    <property type="match status" value="1"/>
</dbReference>
<keyword evidence="3" id="KW-0378">Hydrolase</keyword>
<evidence type="ECO:0000256" key="3">
    <source>
        <dbReference type="ARBA" id="ARBA00022801"/>
    </source>
</evidence>
<protein>
    <submittedName>
        <fullName evidence="6">Succinylglutamate desuccinylase</fullName>
    </submittedName>
</protein>
<evidence type="ECO:0000313" key="7">
    <source>
        <dbReference type="Proteomes" id="UP000244892"/>
    </source>
</evidence>
<dbReference type="InterPro" id="IPR050178">
    <property type="entry name" value="AspA/AstE_fam"/>
</dbReference>
<dbReference type="GO" id="GO:0046872">
    <property type="term" value="F:metal ion binding"/>
    <property type="evidence" value="ECO:0007669"/>
    <property type="project" value="UniProtKB-KW"/>
</dbReference>
<keyword evidence="4" id="KW-0862">Zinc</keyword>
<name>A0A2U8FSE1_9BURK</name>
<reference evidence="6 7" key="1">
    <citation type="submission" date="2018-05" db="EMBL/GenBank/DDBJ databases">
        <title>complete genome sequence of Aquabacterium olei NBRC 110486.</title>
        <authorList>
            <person name="Tang B."/>
            <person name="Chang J."/>
            <person name="Zhang L."/>
            <person name="Yang H."/>
        </authorList>
    </citation>
    <scope>NUCLEOTIDE SEQUENCE [LARGE SCALE GENOMIC DNA]</scope>
    <source>
        <strain evidence="6 7">NBRC 110486</strain>
    </source>
</reference>
<organism evidence="6 7">
    <name type="scientific">Aquabacterium olei</name>
    <dbReference type="NCBI Taxonomy" id="1296669"/>
    <lineage>
        <taxon>Bacteria</taxon>
        <taxon>Pseudomonadati</taxon>
        <taxon>Pseudomonadota</taxon>
        <taxon>Betaproteobacteria</taxon>
        <taxon>Burkholderiales</taxon>
        <taxon>Aquabacterium</taxon>
    </lineage>
</organism>
<dbReference type="KEGG" id="aon:DEH84_11550"/>
<dbReference type="RefSeq" id="WP_109036987.1">
    <property type="nucleotide sequence ID" value="NZ_CP029210.1"/>
</dbReference>
<keyword evidence="2" id="KW-0479">Metal-binding</keyword>
<dbReference type="PANTHER" id="PTHR15162:SF7">
    <property type="entry name" value="SUCCINYLGLUTAMATE DESUCCINYLASE"/>
    <property type="match status" value="1"/>
</dbReference>
<dbReference type="AlphaFoldDB" id="A0A2U8FSE1"/>
<dbReference type="EMBL" id="CP029210">
    <property type="protein sequence ID" value="AWI53991.1"/>
    <property type="molecule type" value="Genomic_DNA"/>
</dbReference>
<sequence length="330" mass="35859">MADLQAASTVPASLRVHQFHGLQPGPRLIVLGAVHGNETCGTQAIEALLPELDSGRLTIQRGCLTLVPVANPLAFARGTRQGDRNLNRRLRPEPEPREFEDRVANVLCPLLAAHEVLLDLHSFHTPGEPFAMLGPEDNTGSLEPFTYAACESAWAAHLGPRRFVEGWLDTYAAGVAERRARAALDGALPAVVQDAQYGVGTTEYMRSVGGYGITLECGLHGDPHGAAVGLHAIRQTLAWLGMADLPLVPPVGDPDVMRLVQVTDRLHPDDRLAAPWRGFDPVRAGQPIGWRHDGQAVCAPEDGWVVFPNPEAEVGQEWFYFARRSPRRLG</sequence>
<dbReference type="OrthoDB" id="9774976at2"/>
<dbReference type="InterPro" id="IPR055438">
    <property type="entry name" value="AstE_AspA_cat"/>
</dbReference>
<accession>A0A2U8FSE1</accession>
<evidence type="ECO:0000256" key="1">
    <source>
        <dbReference type="ARBA" id="ARBA00001947"/>
    </source>
</evidence>
<dbReference type="PANTHER" id="PTHR15162">
    <property type="entry name" value="ASPARTOACYLASE"/>
    <property type="match status" value="1"/>
</dbReference>
<dbReference type="Proteomes" id="UP000244892">
    <property type="component" value="Chromosome"/>
</dbReference>
<feature type="domain" description="Succinylglutamate desuccinylase/Aspartoacylase catalytic" evidence="5">
    <location>
        <begin position="24"/>
        <end position="122"/>
    </location>
</feature>
<gene>
    <name evidence="6" type="ORF">DEH84_11550</name>
</gene>
<dbReference type="Gene3D" id="3.40.630.10">
    <property type="entry name" value="Zn peptidases"/>
    <property type="match status" value="1"/>
</dbReference>
<evidence type="ECO:0000256" key="4">
    <source>
        <dbReference type="ARBA" id="ARBA00022833"/>
    </source>
</evidence>
<evidence type="ECO:0000313" key="6">
    <source>
        <dbReference type="EMBL" id="AWI53991.1"/>
    </source>
</evidence>
<keyword evidence="7" id="KW-1185">Reference proteome</keyword>
<evidence type="ECO:0000259" key="5">
    <source>
        <dbReference type="Pfam" id="PF24827"/>
    </source>
</evidence>
<comment type="cofactor">
    <cofactor evidence="1">
        <name>Zn(2+)</name>
        <dbReference type="ChEBI" id="CHEBI:29105"/>
    </cofactor>
</comment>
<dbReference type="GO" id="GO:0005829">
    <property type="term" value="C:cytosol"/>
    <property type="evidence" value="ECO:0007669"/>
    <property type="project" value="TreeGrafter"/>
</dbReference>
<proteinExistence type="predicted"/>
<dbReference type="SUPFAM" id="SSF53187">
    <property type="entry name" value="Zn-dependent exopeptidases"/>
    <property type="match status" value="1"/>
</dbReference>
<evidence type="ECO:0000256" key="2">
    <source>
        <dbReference type="ARBA" id="ARBA00022723"/>
    </source>
</evidence>